<dbReference type="Proteomes" id="UP000095284">
    <property type="component" value="Unplaced"/>
</dbReference>
<reference evidence="1" key="2">
    <citation type="submission" date="2020-09" db="EMBL/GenBank/DDBJ databases">
        <authorList>
            <person name="Kikuchi T."/>
        </authorList>
    </citation>
    <scope>NUCLEOTIDE SEQUENCE</scope>
    <source>
        <strain evidence="1">Ka4C1</strain>
    </source>
</reference>
<evidence type="ECO:0000313" key="3">
    <source>
        <dbReference type="Proteomes" id="UP000659654"/>
    </source>
</evidence>
<evidence type="ECO:0000313" key="2">
    <source>
        <dbReference type="Proteomes" id="UP000095284"/>
    </source>
</evidence>
<accession>A0A1I7RRW9</accession>
<reference evidence="4" key="1">
    <citation type="submission" date="2016-11" db="UniProtKB">
        <authorList>
            <consortium name="WormBaseParasite"/>
        </authorList>
    </citation>
    <scope>IDENTIFICATION</scope>
</reference>
<name>A0A1I7RRW9_BURXY</name>
<dbReference type="Proteomes" id="UP000582659">
    <property type="component" value="Unassembled WGS sequence"/>
</dbReference>
<evidence type="ECO:0000313" key="1">
    <source>
        <dbReference type="EMBL" id="CAD5231883.1"/>
    </source>
</evidence>
<dbReference type="EMBL" id="CAJFDI010000005">
    <property type="protein sequence ID" value="CAD5231883.1"/>
    <property type="molecule type" value="Genomic_DNA"/>
</dbReference>
<gene>
    <name evidence="1" type="ORF">BXYJ_LOCUS11974</name>
</gene>
<evidence type="ECO:0000313" key="4">
    <source>
        <dbReference type="WBParaSite" id="BXY_0346700.1"/>
    </source>
</evidence>
<organism evidence="2 4">
    <name type="scientific">Bursaphelenchus xylophilus</name>
    <name type="common">Pinewood nematode worm</name>
    <name type="synonym">Aphelenchoides xylophilus</name>
    <dbReference type="NCBI Taxonomy" id="6326"/>
    <lineage>
        <taxon>Eukaryota</taxon>
        <taxon>Metazoa</taxon>
        <taxon>Ecdysozoa</taxon>
        <taxon>Nematoda</taxon>
        <taxon>Chromadorea</taxon>
        <taxon>Rhabditida</taxon>
        <taxon>Tylenchina</taxon>
        <taxon>Tylenchomorpha</taxon>
        <taxon>Aphelenchoidea</taxon>
        <taxon>Aphelenchoididae</taxon>
        <taxon>Bursaphelenchus</taxon>
    </lineage>
</organism>
<dbReference type="EMBL" id="CAJFCV020000005">
    <property type="protein sequence ID" value="CAG9123427.1"/>
    <property type="molecule type" value="Genomic_DNA"/>
</dbReference>
<sequence length="132" mass="14940">MLNVGKTANDRQNVFSQRKCTQDIPINLAPPNPTTHFGMQTRSWPICFPHLRICEDEARNGNGEPRLNDDYFVGIYYFKLCNFRIGFRKGNQDDLRACIVAVELTVGSVLWRLAYDTPTSPSTAPANGPHRI</sequence>
<protein>
    <submittedName>
        <fullName evidence="1">(pine wood nematode) hypothetical protein</fullName>
    </submittedName>
</protein>
<dbReference type="AlphaFoldDB" id="A0A1I7RRW9"/>
<dbReference type="WBParaSite" id="BXY_0346700.1">
    <property type="protein sequence ID" value="BXY_0346700.1"/>
    <property type="gene ID" value="BXY_0346700"/>
</dbReference>
<keyword evidence="3" id="KW-1185">Reference proteome</keyword>
<proteinExistence type="predicted"/>
<dbReference type="Proteomes" id="UP000659654">
    <property type="component" value="Unassembled WGS sequence"/>
</dbReference>